<evidence type="ECO:0000256" key="8">
    <source>
        <dbReference type="ARBA" id="ARBA00034103"/>
    </source>
</evidence>
<feature type="region of interest" description="Disordered" evidence="11">
    <location>
        <begin position="421"/>
        <end position="471"/>
    </location>
</feature>
<keyword evidence="3" id="KW-0677">Repeat</keyword>
<dbReference type="GO" id="GO:0048788">
    <property type="term" value="C:cytoskeleton of presynaptic active zone"/>
    <property type="evidence" value="ECO:0007669"/>
    <property type="project" value="TreeGrafter"/>
</dbReference>
<feature type="compositionally biased region" description="Polar residues" evidence="11">
    <location>
        <begin position="985"/>
        <end position="996"/>
    </location>
</feature>
<dbReference type="PANTHER" id="PTHR12157:SF15">
    <property type="entry name" value="REGULATING SYNAPTIC MEMBRANE EXOCYTOSIS PROTEIN 2"/>
    <property type="match status" value="1"/>
</dbReference>
<comment type="subcellular location">
    <subcellularLocation>
        <location evidence="8">Synapse</location>
    </subcellularLocation>
</comment>
<dbReference type="InterPro" id="IPR000008">
    <property type="entry name" value="C2_dom"/>
</dbReference>
<keyword evidence="10" id="KW-0175">Coiled coil</keyword>
<name>A0A8C1ICG3_CYPCA</name>
<dbReference type="SUPFAM" id="SSF57903">
    <property type="entry name" value="FYVE/PHD zinc finger"/>
    <property type="match status" value="1"/>
</dbReference>
<evidence type="ECO:0000259" key="14">
    <source>
        <dbReference type="PROSITE" id="PS50178"/>
    </source>
</evidence>
<proteinExistence type="predicted"/>
<accession>A0A8C1ICG3</accession>
<feature type="compositionally biased region" description="Polar residues" evidence="11">
    <location>
        <begin position="423"/>
        <end position="434"/>
    </location>
</feature>
<feature type="domain" description="C2" evidence="12">
    <location>
        <begin position="640"/>
        <end position="763"/>
    </location>
</feature>
<dbReference type="Gene3D" id="2.60.40.150">
    <property type="entry name" value="C2 domain"/>
    <property type="match status" value="2"/>
</dbReference>
<evidence type="ECO:0000256" key="11">
    <source>
        <dbReference type="SAM" id="MobiDB-lite"/>
    </source>
</evidence>
<protein>
    <submittedName>
        <fullName evidence="16">Regulating synaptic membrane exocytosis 2</fullName>
    </submittedName>
</protein>
<dbReference type="InterPro" id="IPR017455">
    <property type="entry name" value="Znf_FYVE-rel"/>
</dbReference>
<dbReference type="GO" id="GO:2000300">
    <property type="term" value="P:regulation of synaptic vesicle exocytosis"/>
    <property type="evidence" value="ECO:0007669"/>
    <property type="project" value="TreeGrafter"/>
</dbReference>
<feature type="region of interest" description="Disordered" evidence="11">
    <location>
        <begin position="1"/>
        <end position="20"/>
    </location>
</feature>
<keyword evidence="7" id="KW-0770">Synapse</keyword>
<feature type="compositionally biased region" description="Basic and acidic residues" evidence="11">
    <location>
        <begin position="907"/>
        <end position="937"/>
    </location>
</feature>
<dbReference type="Pfam" id="PF00168">
    <property type="entry name" value="C2"/>
    <property type="match status" value="2"/>
</dbReference>
<dbReference type="PANTHER" id="PTHR12157">
    <property type="entry name" value="REGULATING SYNAPTIC MEMBRANE EXOCYTOSIS PROTEIN"/>
    <property type="match status" value="1"/>
</dbReference>
<sequence length="1251" mass="140825">MSAPAVPRSGPVLPEMPDLSHLTEEERKIILGVMDRQKKEEEKEQSMLKKLHQQFEMYKDQVKKMGEEAPTTQEQKSDAPTCGICHKTKFADGCGHLCSYCQTKFCARCGGRVSLRSNKVMWVCNLCRKQQEILTKSGAWFYSSPGDGLPSGASDPRCRHEEAPQEKKAKLQEAPLLYHGPPGDRSRAPGLPRQASLNNDSSLKPNDPLSIRKRSPSATRDPNQKYDQREEKAERSQYAPGAGGMPRSPSDYGAGDRQWRGGYGRSYEDAEVARNAYRARRGGWHSQEEYPPEPGFLPDGPPLSEHELQRQRQEEYQNRYRSDPNLARYPVKPQPYEEQMRMHAEVSRFRHERRHSDVSLAYTEMEEPLGPLRDPHYSPGPGHTHWRSNHSPPGMDSLHRQQHLDPVSAVRKNKREKMDSMLRNDSLSSDQSESVRPPPPKPHKTKRGGKMRQVSLSSSEEELATTPEYTSCEDVEIESESVSEKGNAAFYNLCMYLWQLSHPVTWQPSKDGDRLIGRILLNKRMKDGSVPRDSGALLGLKVVGGKMTESGRLCAFITKVRKGSLADTVGHLRPGDQVLEWNGRQLQGATFKEVYNIILESKPEPQVELVVSRPIGDIPRIPESTHSQLESSEYIFSTLMFVPLQVKLWYDKVGHQLIVTILGAKDLPSREDGRPLNPYVKIYFLPDRSDKSKRRTKTVKKSLEPKWNQTFMYSPVHRREFRERMLEITLWDQARVREDESEFLGEILIELETAMLDDEPHWYKLQTHDVSSVPLPKSSPCLQRRALHGDSPTRRLQRSQRISDSEFSDYDGDDGVGVVSDYRNGRDLQSSTLSVPEQVLSSNHCSRSADINRARSRSPSMPPTQSFNENMILSLPSNLFISFENPYKSSPSACSHFLTLPRTRHSQPHDSQLEELRDPDRHEYHHRSRSADQRSVLERPMYSRSRSTERPLDGPHMRSSMPSLQSGHSAPPSPALSRAHPRGGSVQTSPTGTPMNSRRGRQLPQLPPKGTLERKAGGKKLRSTIQRSTETGLAVEMRSRMTRQASRESTDGSMNSFSSEGNLIFAGVRLSSDSQFSDFLDGLGPAQLVGRQTLATPPMGDIQIGMVEKKGALEVEVIRARGLVGKPGSKALPAPYVKVYLLENGACIAKKKTKVARKTLDPLYQQQLSFEETPGGKVLQIIVWGEYGRMDHKSFMGAAQILLDDLDLSNMVIGWFKLFPPSSLVDPTLAPLTRRASQSSLDSGSGPFGRS</sequence>
<keyword evidence="6" id="KW-0862">Zinc</keyword>
<dbReference type="GO" id="GO:0030154">
    <property type="term" value="P:cell differentiation"/>
    <property type="evidence" value="ECO:0007669"/>
    <property type="project" value="UniProtKB-KW"/>
</dbReference>
<evidence type="ECO:0000259" key="12">
    <source>
        <dbReference type="PROSITE" id="PS50004"/>
    </source>
</evidence>
<keyword evidence="5" id="KW-0221">Differentiation</keyword>
<evidence type="ECO:0000313" key="16">
    <source>
        <dbReference type="Ensembl" id="ENSCCRP00010015326.1"/>
    </source>
</evidence>
<dbReference type="InterPro" id="IPR036034">
    <property type="entry name" value="PDZ_sf"/>
</dbReference>
<dbReference type="PROSITE" id="PS50004">
    <property type="entry name" value="C2"/>
    <property type="match status" value="2"/>
</dbReference>
<feature type="compositionally biased region" description="Pro residues" evidence="11">
    <location>
        <begin position="292"/>
        <end position="301"/>
    </location>
</feature>
<evidence type="ECO:0000256" key="1">
    <source>
        <dbReference type="ARBA" id="ARBA00022553"/>
    </source>
</evidence>
<dbReference type="GO" id="GO:0048167">
    <property type="term" value="P:regulation of synaptic plasticity"/>
    <property type="evidence" value="ECO:0007669"/>
    <property type="project" value="TreeGrafter"/>
</dbReference>
<evidence type="ECO:0000256" key="3">
    <source>
        <dbReference type="ARBA" id="ARBA00022737"/>
    </source>
</evidence>
<feature type="region of interest" description="Disordered" evidence="11">
    <location>
        <begin position="359"/>
        <end position="399"/>
    </location>
</feature>
<dbReference type="PROSITE" id="PS50178">
    <property type="entry name" value="ZF_FYVE"/>
    <property type="match status" value="1"/>
</dbReference>
<feature type="region of interest" description="Disordered" evidence="11">
    <location>
        <begin position="774"/>
        <end position="810"/>
    </location>
</feature>
<dbReference type="Ensembl" id="ENSCCRT00010016677.1">
    <property type="protein sequence ID" value="ENSCCRP00010015326.1"/>
    <property type="gene ID" value="ENSCCRG00010005030.1"/>
</dbReference>
<evidence type="ECO:0000256" key="4">
    <source>
        <dbReference type="ARBA" id="ARBA00022771"/>
    </source>
</evidence>
<dbReference type="SMART" id="SM00239">
    <property type="entry name" value="C2"/>
    <property type="match status" value="2"/>
</dbReference>
<feature type="region of interest" description="Disordered" evidence="11">
    <location>
        <begin position="280"/>
        <end position="336"/>
    </location>
</feature>
<dbReference type="Gene3D" id="3.30.40.10">
    <property type="entry name" value="Zinc/RING finger domain, C3HC4 (zinc finger)"/>
    <property type="match status" value="1"/>
</dbReference>
<feature type="compositionally biased region" description="Basic and acidic residues" evidence="11">
    <location>
        <begin position="156"/>
        <end position="171"/>
    </location>
</feature>
<dbReference type="GO" id="GO:0031267">
    <property type="term" value="F:small GTPase binding"/>
    <property type="evidence" value="ECO:0007669"/>
    <property type="project" value="InterPro"/>
</dbReference>
<feature type="region of interest" description="Disordered" evidence="11">
    <location>
        <begin position="830"/>
        <end position="868"/>
    </location>
</feature>
<keyword evidence="4 9" id="KW-0863">Zinc-finger</keyword>
<dbReference type="GO" id="GO:0050806">
    <property type="term" value="P:positive regulation of synaptic transmission"/>
    <property type="evidence" value="ECO:0007669"/>
    <property type="project" value="TreeGrafter"/>
</dbReference>
<dbReference type="Pfam" id="PF22601">
    <property type="entry name" value="RIM2a_ZnF"/>
    <property type="match status" value="1"/>
</dbReference>
<dbReference type="GO" id="GO:0006886">
    <property type="term" value="P:intracellular protein transport"/>
    <property type="evidence" value="ECO:0007669"/>
    <property type="project" value="InterPro"/>
</dbReference>
<dbReference type="FunFam" id="2.30.42.10:FF:000003">
    <property type="entry name" value="Regulating synaptic membrane exocytosis protein 1, putative"/>
    <property type="match status" value="1"/>
</dbReference>
<dbReference type="AlphaFoldDB" id="A0A8C1ICG3"/>
<dbReference type="GO" id="GO:0008270">
    <property type="term" value="F:zinc ion binding"/>
    <property type="evidence" value="ECO:0007669"/>
    <property type="project" value="UniProtKB-KW"/>
</dbReference>
<evidence type="ECO:0000256" key="9">
    <source>
        <dbReference type="PROSITE-ProRule" id="PRU00091"/>
    </source>
</evidence>
<dbReference type="SUPFAM" id="SSF49562">
    <property type="entry name" value="C2 domain (Calcium/lipid-binding domain, CaLB)"/>
    <property type="match status" value="2"/>
</dbReference>
<dbReference type="GO" id="GO:0042734">
    <property type="term" value="C:presynaptic membrane"/>
    <property type="evidence" value="ECO:0007669"/>
    <property type="project" value="TreeGrafter"/>
</dbReference>
<feature type="domain" description="RabBD" evidence="15">
    <location>
        <begin position="16"/>
        <end position="144"/>
    </location>
</feature>
<evidence type="ECO:0000256" key="10">
    <source>
        <dbReference type="SAM" id="Coils"/>
    </source>
</evidence>
<dbReference type="InterPro" id="IPR035892">
    <property type="entry name" value="C2_domain_sf"/>
</dbReference>
<dbReference type="FunFam" id="3.30.40.10:FF:000044">
    <property type="entry name" value="Regulating synaptic membrane exocytosis protein 2"/>
    <property type="match status" value="1"/>
</dbReference>
<evidence type="ECO:0000313" key="17">
    <source>
        <dbReference type="Proteomes" id="UP000694427"/>
    </source>
</evidence>
<dbReference type="InterPro" id="IPR013083">
    <property type="entry name" value="Znf_RING/FYVE/PHD"/>
</dbReference>
<dbReference type="PROSITE" id="PS50106">
    <property type="entry name" value="PDZ"/>
    <property type="match status" value="1"/>
</dbReference>
<dbReference type="Pfam" id="PF00595">
    <property type="entry name" value="PDZ"/>
    <property type="match status" value="1"/>
</dbReference>
<dbReference type="SUPFAM" id="SSF50156">
    <property type="entry name" value="PDZ domain-like"/>
    <property type="match status" value="1"/>
</dbReference>
<dbReference type="GO" id="GO:0048791">
    <property type="term" value="P:calcium ion-regulated exocytosis of neurotransmitter"/>
    <property type="evidence" value="ECO:0007669"/>
    <property type="project" value="TreeGrafter"/>
</dbReference>
<reference evidence="16" key="1">
    <citation type="submission" date="2025-08" db="UniProtKB">
        <authorList>
            <consortium name="Ensembl"/>
        </authorList>
    </citation>
    <scope>IDENTIFICATION</scope>
</reference>
<dbReference type="Proteomes" id="UP000694427">
    <property type="component" value="Unplaced"/>
</dbReference>
<organism evidence="16 17">
    <name type="scientific">Cyprinus carpio</name>
    <name type="common">Common carp</name>
    <dbReference type="NCBI Taxonomy" id="7962"/>
    <lineage>
        <taxon>Eukaryota</taxon>
        <taxon>Metazoa</taxon>
        <taxon>Chordata</taxon>
        <taxon>Craniata</taxon>
        <taxon>Vertebrata</taxon>
        <taxon>Euteleostomi</taxon>
        <taxon>Actinopterygii</taxon>
        <taxon>Neopterygii</taxon>
        <taxon>Teleostei</taxon>
        <taxon>Ostariophysi</taxon>
        <taxon>Cypriniformes</taxon>
        <taxon>Cyprinidae</taxon>
        <taxon>Cyprininae</taxon>
        <taxon>Cyprinus</taxon>
    </lineage>
</organism>
<feature type="compositionally biased region" description="Polar residues" evidence="11">
    <location>
        <begin position="857"/>
        <end position="868"/>
    </location>
</feature>
<feature type="compositionally biased region" description="Basic and acidic residues" evidence="11">
    <location>
        <begin position="946"/>
        <end position="956"/>
    </location>
</feature>
<dbReference type="PROSITE" id="PS50916">
    <property type="entry name" value="RABBD"/>
    <property type="match status" value="1"/>
</dbReference>
<feature type="coiled-coil region" evidence="10">
    <location>
        <begin position="34"/>
        <end position="68"/>
    </location>
</feature>
<reference evidence="16" key="2">
    <citation type="submission" date="2025-09" db="UniProtKB">
        <authorList>
            <consortium name="Ensembl"/>
        </authorList>
    </citation>
    <scope>IDENTIFICATION</scope>
</reference>
<evidence type="ECO:0000256" key="2">
    <source>
        <dbReference type="ARBA" id="ARBA00022723"/>
    </source>
</evidence>
<dbReference type="GO" id="GO:0042391">
    <property type="term" value="P:regulation of membrane potential"/>
    <property type="evidence" value="ECO:0007669"/>
    <property type="project" value="TreeGrafter"/>
</dbReference>
<keyword evidence="2" id="KW-0479">Metal-binding</keyword>
<keyword evidence="1" id="KW-0597">Phosphoprotein</keyword>
<evidence type="ECO:0000259" key="15">
    <source>
        <dbReference type="PROSITE" id="PS50916"/>
    </source>
</evidence>
<feature type="compositionally biased region" description="Polar residues" evidence="11">
    <location>
        <begin position="195"/>
        <end position="204"/>
    </location>
</feature>
<evidence type="ECO:0000256" key="5">
    <source>
        <dbReference type="ARBA" id="ARBA00022782"/>
    </source>
</evidence>
<dbReference type="InterPro" id="IPR039032">
    <property type="entry name" value="Rim-like"/>
</dbReference>
<keyword evidence="17" id="KW-1185">Reference proteome</keyword>
<dbReference type="InterPro" id="IPR054386">
    <property type="entry name" value="RIM_Znf"/>
</dbReference>
<dbReference type="Gene3D" id="2.30.42.10">
    <property type="match status" value="1"/>
</dbReference>
<dbReference type="CDD" id="cd04031">
    <property type="entry name" value="C2A_RIM1alpha"/>
    <property type="match status" value="1"/>
</dbReference>
<dbReference type="InterPro" id="IPR001478">
    <property type="entry name" value="PDZ"/>
</dbReference>
<feature type="domain" description="FYVE-type" evidence="14">
    <location>
        <begin position="76"/>
        <end position="132"/>
    </location>
</feature>
<feature type="domain" description="PDZ" evidence="13">
    <location>
        <begin position="518"/>
        <end position="613"/>
    </location>
</feature>
<evidence type="ECO:0000256" key="7">
    <source>
        <dbReference type="ARBA" id="ARBA00023018"/>
    </source>
</evidence>
<feature type="compositionally biased region" description="Polar residues" evidence="11">
    <location>
        <begin position="830"/>
        <end position="846"/>
    </location>
</feature>
<dbReference type="SMART" id="SM00228">
    <property type="entry name" value="PDZ"/>
    <property type="match status" value="1"/>
</dbReference>
<feature type="compositionally biased region" description="Basic and acidic residues" evidence="11">
    <location>
        <begin position="304"/>
        <end position="322"/>
    </location>
</feature>
<feature type="region of interest" description="Disordered" evidence="11">
    <location>
        <begin position="146"/>
        <end position="268"/>
    </location>
</feature>
<dbReference type="InterPro" id="IPR010911">
    <property type="entry name" value="Rab_BD"/>
</dbReference>
<dbReference type="FunFam" id="2.60.40.150:FF:000003">
    <property type="entry name" value="Regulating synaptic membrane exocytosis protein 2"/>
    <property type="match status" value="1"/>
</dbReference>
<evidence type="ECO:0000256" key="6">
    <source>
        <dbReference type="ARBA" id="ARBA00022833"/>
    </source>
</evidence>
<feature type="domain" description="C2" evidence="12">
    <location>
        <begin position="1098"/>
        <end position="1216"/>
    </location>
</feature>
<dbReference type="GO" id="GO:0044325">
    <property type="term" value="F:transmembrane transporter binding"/>
    <property type="evidence" value="ECO:0007669"/>
    <property type="project" value="TreeGrafter"/>
</dbReference>
<dbReference type="FunFam" id="2.60.40.150:FF:000001">
    <property type="entry name" value="Regulating synaptic membrane exocytosis 3, isoform CRA_a"/>
    <property type="match status" value="1"/>
</dbReference>
<dbReference type="InterPro" id="IPR011011">
    <property type="entry name" value="Znf_FYVE_PHD"/>
</dbReference>
<feature type="compositionally biased region" description="Basic residues" evidence="11">
    <location>
        <begin position="441"/>
        <end position="450"/>
    </location>
</feature>
<feature type="region of interest" description="Disordered" evidence="11">
    <location>
        <begin position="902"/>
        <end position="1055"/>
    </location>
</feature>
<feature type="compositionally biased region" description="Basic and acidic residues" evidence="11">
    <location>
        <begin position="222"/>
        <end position="235"/>
    </location>
</feature>
<dbReference type="CDD" id="cd04028">
    <property type="entry name" value="C2B_RIM1alpha"/>
    <property type="match status" value="1"/>
</dbReference>
<dbReference type="CDD" id="cd06714">
    <property type="entry name" value="PDZ_RIM-like"/>
    <property type="match status" value="1"/>
</dbReference>
<evidence type="ECO:0000259" key="13">
    <source>
        <dbReference type="PROSITE" id="PS50106"/>
    </source>
</evidence>